<proteinExistence type="predicted"/>
<gene>
    <name evidence="1" type="ORF">Q4481_10595</name>
</gene>
<evidence type="ECO:0000313" key="2">
    <source>
        <dbReference type="Proteomes" id="UP001174932"/>
    </source>
</evidence>
<accession>A0ABT8YLA7</accession>
<comment type="caution">
    <text evidence="1">The sequence shown here is derived from an EMBL/GenBank/DDBJ whole genome shotgun (WGS) entry which is preliminary data.</text>
</comment>
<name>A0ABT8YLA7_9HYPH</name>
<dbReference type="EMBL" id="JAUOZU010000007">
    <property type="protein sequence ID" value="MDO6964406.1"/>
    <property type="molecule type" value="Genomic_DNA"/>
</dbReference>
<keyword evidence="2" id="KW-1185">Reference proteome</keyword>
<dbReference type="RefSeq" id="WP_304376319.1">
    <property type="nucleotide sequence ID" value="NZ_JAUOZU010000007.1"/>
</dbReference>
<reference evidence="1" key="1">
    <citation type="journal article" date="2015" name="Int. J. Syst. Evol. Microbiol.">
        <title>Rhizobium alvei sp. nov., isolated from a freshwater river.</title>
        <authorList>
            <person name="Sheu S.Y."/>
            <person name="Huang H.W."/>
            <person name="Young C.C."/>
            <person name="Chen W.M."/>
        </authorList>
    </citation>
    <scope>NUCLEOTIDE SEQUENCE</scope>
    <source>
        <strain evidence="1">TNR-22</strain>
    </source>
</reference>
<reference evidence="1" key="2">
    <citation type="submission" date="2023-07" db="EMBL/GenBank/DDBJ databases">
        <authorList>
            <person name="Shen H."/>
        </authorList>
    </citation>
    <scope>NUCLEOTIDE SEQUENCE</scope>
    <source>
        <strain evidence="1">TNR-22</strain>
    </source>
</reference>
<evidence type="ECO:0000313" key="1">
    <source>
        <dbReference type="EMBL" id="MDO6964406.1"/>
    </source>
</evidence>
<protein>
    <submittedName>
        <fullName evidence="1">Uncharacterized protein</fullName>
    </submittedName>
</protein>
<dbReference type="Proteomes" id="UP001174932">
    <property type="component" value="Unassembled WGS sequence"/>
</dbReference>
<organism evidence="1 2">
    <name type="scientific">Rhizobium alvei</name>
    <dbReference type="NCBI Taxonomy" id="1132659"/>
    <lineage>
        <taxon>Bacteria</taxon>
        <taxon>Pseudomonadati</taxon>
        <taxon>Pseudomonadota</taxon>
        <taxon>Alphaproteobacteria</taxon>
        <taxon>Hyphomicrobiales</taxon>
        <taxon>Rhizobiaceae</taxon>
        <taxon>Rhizobium/Agrobacterium group</taxon>
        <taxon>Rhizobium</taxon>
    </lineage>
</organism>
<sequence>MAFLLQGLDITFGDLISISAGALKENVRERVDNGALMQRKIRALLLCTGWLPESRSIAANARKRCAFAVPENILSFDS</sequence>